<organism evidence="1 2">
    <name type="scientific">Datura stramonium</name>
    <name type="common">Jimsonweed</name>
    <name type="synonym">Common thornapple</name>
    <dbReference type="NCBI Taxonomy" id="4076"/>
    <lineage>
        <taxon>Eukaryota</taxon>
        <taxon>Viridiplantae</taxon>
        <taxon>Streptophyta</taxon>
        <taxon>Embryophyta</taxon>
        <taxon>Tracheophyta</taxon>
        <taxon>Spermatophyta</taxon>
        <taxon>Magnoliopsida</taxon>
        <taxon>eudicotyledons</taxon>
        <taxon>Gunneridae</taxon>
        <taxon>Pentapetalae</taxon>
        <taxon>asterids</taxon>
        <taxon>lamiids</taxon>
        <taxon>Solanales</taxon>
        <taxon>Solanaceae</taxon>
        <taxon>Solanoideae</taxon>
        <taxon>Datureae</taxon>
        <taxon>Datura</taxon>
    </lineage>
</organism>
<comment type="caution">
    <text evidence="1">The sequence shown here is derived from an EMBL/GenBank/DDBJ whole genome shotgun (WGS) entry which is preliminary data.</text>
</comment>
<proteinExistence type="predicted"/>
<gene>
    <name evidence="1" type="ORF">HAX54_028844</name>
</gene>
<feature type="non-terminal residue" evidence="1">
    <location>
        <position position="1"/>
    </location>
</feature>
<dbReference type="Proteomes" id="UP000823775">
    <property type="component" value="Unassembled WGS sequence"/>
</dbReference>
<name>A0ABS8V4S4_DATST</name>
<evidence type="ECO:0000313" key="1">
    <source>
        <dbReference type="EMBL" id="MCD9642161.1"/>
    </source>
</evidence>
<dbReference type="EMBL" id="JACEIK010003551">
    <property type="protein sequence ID" value="MCD9642161.1"/>
    <property type="molecule type" value="Genomic_DNA"/>
</dbReference>
<accession>A0ABS8V4S4</accession>
<sequence>APGIEGVNCDSPAGRREVTCRPPVKCNLLLDEAGIGGGHLCLAETNFGTCVTPDVCFSNLGEAVSGARCGSSESSLVKCRLRRRCGFEDSGHYPLPAFHLCFTIH</sequence>
<reference evidence="1 2" key="1">
    <citation type="journal article" date="2021" name="BMC Genomics">
        <title>Datura genome reveals duplications of psychoactive alkaloid biosynthetic genes and high mutation rate following tissue culture.</title>
        <authorList>
            <person name="Rajewski A."/>
            <person name="Carter-House D."/>
            <person name="Stajich J."/>
            <person name="Litt A."/>
        </authorList>
    </citation>
    <scope>NUCLEOTIDE SEQUENCE [LARGE SCALE GENOMIC DNA]</scope>
    <source>
        <strain evidence="1">AR-01</strain>
    </source>
</reference>
<keyword evidence="2" id="KW-1185">Reference proteome</keyword>
<evidence type="ECO:0000313" key="2">
    <source>
        <dbReference type="Proteomes" id="UP000823775"/>
    </source>
</evidence>
<feature type="non-terminal residue" evidence="1">
    <location>
        <position position="105"/>
    </location>
</feature>
<protein>
    <submittedName>
        <fullName evidence="1">Uncharacterized protein</fullName>
    </submittedName>
</protein>